<gene>
    <name evidence="1" type="ORF">TKK_010207</name>
</gene>
<reference evidence="1 2" key="1">
    <citation type="journal article" date="2024" name="bioRxiv">
        <title>A reference genome for Trichogramma kaykai: A tiny desert-dwelling parasitoid wasp with competing sex-ratio distorters.</title>
        <authorList>
            <person name="Culotta J."/>
            <person name="Lindsey A.R."/>
        </authorList>
    </citation>
    <scope>NUCLEOTIDE SEQUENCE [LARGE SCALE GENOMIC DNA]</scope>
    <source>
        <strain evidence="1 2">KSX58</strain>
    </source>
</reference>
<dbReference type="Proteomes" id="UP001627154">
    <property type="component" value="Unassembled WGS sequence"/>
</dbReference>
<accession>A0ABD2WSJ6</accession>
<evidence type="ECO:0000313" key="2">
    <source>
        <dbReference type="Proteomes" id="UP001627154"/>
    </source>
</evidence>
<evidence type="ECO:0000313" key="1">
    <source>
        <dbReference type="EMBL" id="KAL3395669.1"/>
    </source>
</evidence>
<protein>
    <submittedName>
        <fullName evidence="1">Uncharacterized protein</fullName>
    </submittedName>
</protein>
<name>A0ABD2WSJ6_9HYME</name>
<comment type="caution">
    <text evidence="1">The sequence shown here is derived from an EMBL/GenBank/DDBJ whole genome shotgun (WGS) entry which is preliminary data.</text>
</comment>
<keyword evidence="2" id="KW-1185">Reference proteome</keyword>
<sequence>MHADQQTVVIPKAPTRFPNTHIRRTLCLFTLLRLIYCPQSFTDTICCLISQRPISINYCNNGGSSTSILRQAPRANGNSCTRTRQVHSARAIQPKKKTKQKIPRRYTFLRAQPAPTEYSICRRSELRLRRLRVWAYCDTRPEDDEISRRLLLMLLLCCRSQRQAARETERENGKRSNVFILPRLCARSGRAEINH</sequence>
<dbReference type="AlphaFoldDB" id="A0ABD2WSJ6"/>
<dbReference type="EMBL" id="JBJJXI010000078">
    <property type="protein sequence ID" value="KAL3395669.1"/>
    <property type="molecule type" value="Genomic_DNA"/>
</dbReference>
<organism evidence="1 2">
    <name type="scientific">Trichogramma kaykai</name>
    <dbReference type="NCBI Taxonomy" id="54128"/>
    <lineage>
        <taxon>Eukaryota</taxon>
        <taxon>Metazoa</taxon>
        <taxon>Ecdysozoa</taxon>
        <taxon>Arthropoda</taxon>
        <taxon>Hexapoda</taxon>
        <taxon>Insecta</taxon>
        <taxon>Pterygota</taxon>
        <taxon>Neoptera</taxon>
        <taxon>Endopterygota</taxon>
        <taxon>Hymenoptera</taxon>
        <taxon>Apocrita</taxon>
        <taxon>Proctotrupomorpha</taxon>
        <taxon>Chalcidoidea</taxon>
        <taxon>Trichogrammatidae</taxon>
        <taxon>Trichogramma</taxon>
    </lineage>
</organism>
<proteinExistence type="predicted"/>